<feature type="domain" description="BTB" evidence="10">
    <location>
        <begin position="31"/>
        <end position="96"/>
    </location>
</feature>
<dbReference type="Pfam" id="PF00651">
    <property type="entry name" value="BTB"/>
    <property type="match status" value="1"/>
</dbReference>
<dbReference type="GO" id="GO:0007526">
    <property type="term" value="P:larval somatic muscle development"/>
    <property type="evidence" value="ECO:0007669"/>
    <property type="project" value="UniProtKB-ARBA"/>
</dbReference>
<dbReference type="SUPFAM" id="SSF54695">
    <property type="entry name" value="POZ domain"/>
    <property type="match status" value="1"/>
</dbReference>
<dbReference type="InterPro" id="IPR000210">
    <property type="entry name" value="BTB/POZ_dom"/>
</dbReference>
<dbReference type="InterPro" id="IPR051095">
    <property type="entry name" value="Dros_DevTransReg"/>
</dbReference>
<dbReference type="GO" id="GO:0045476">
    <property type="term" value="P:nurse cell apoptotic process"/>
    <property type="evidence" value="ECO:0007669"/>
    <property type="project" value="UniProtKB-ARBA"/>
</dbReference>
<evidence type="ECO:0000256" key="5">
    <source>
        <dbReference type="ARBA" id="ARBA00023015"/>
    </source>
</evidence>
<dbReference type="GO" id="GO:0007464">
    <property type="term" value="P:R3/R4 cell fate commitment"/>
    <property type="evidence" value="ECO:0007669"/>
    <property type="project" value="UniProtKB-ARBA"/>
</dbReference>
<proteinExistence type="predicted"/>
<feature type="region of interest" description="Disordered" evidence="9">
    <location>
        <begin position="169"/>
        <end position="190"/>
    </location>
</feature>
<evidence type="ECO:0000256" key="4">
    <source>
        <dbReference type="ARBA" id="ARBA00022902"/>
    </source>
</evidence>
<evidence type="ECO:0000256" key="2">
    <source>
        <dbReference type="ARBA" id="ARBA00022473"/>
    </source>
</evidence>
<dbReference type="AlphaFoldDB" id="A0A182PAT4"/>
<dbReference type="GO" id="GO:0035167">
    <property type="term" value="P:larval lymph gland hemopoiesis"/>
    <property type="evidence" value="ECO:0007669"/>
    <property type="project" value="UniProtKB-ARBA"/>
</dbReference>
<keyword evidence="12" id="KW-1185">Reference proteome</keyword>
<evidence type="ECO:0000259" key="10">
    <source>
        <dbReference type="PROSITE" id="PS50097"/>
    </source>
</evidence>
<evidence type="ECO:0000256" key="8">
    <source>
        <dbReference type="ARBA" id="ARBA00037382"/>
    </source>
</evidence>
<dbReference type="GO" id="GO:0045467">
    <property type="term" value="P:R7 cell development"/>
    <property type="evidence" value="ECO:0007669"/>
    <property type="project" value="UniProtKB-ARBA"/>
</dbReference>
<dbReference type="SMART" id="SM00225">
    <property type="entry name" value="BTB"/>
    <property type="match status" value="1"/>
</dbReference>
<reference evidence="12" key="1">
    <citation type="submission" date="2013-03" db="EMBL/GenBank/DDBJ databases">
        <title>The Genome Sequence of Anopheles epiroticus epiroticus2.</title>
        <authorList>
            <consortium name="The Broad Institute Genomics Platform"/>
            <person name="Neafsey D.E."/>
            <person name="Howell P."/>
            <person name="Walker B."/>
            <person name="Young S.K."/>
            <person name="Zeng Q."/>
            <person name="Gargeya S."/>
            <person name="Fitzgerald M."/>
            <person name="Haas B."/>
            <person name="Abouelleil A."/>
            <person name="Allen A.W."/>
            <person name="Alvarado L."/>
            <person name="Arachchi H.M."/>
            <person name="Berlin A.M."/>
            <person name="Chapman S.B."/>
            <person name="Gainer-Dewar J."/>
            <person name="Goldberg J."/>
            <person name="Griggs A."/>
            <person name="Gujja S."/>
            <person name="Hansen M."/>
            <person name="Howarth C."/>
            <person name="Imamovic A."/>
            <person name="Ireland A."/>
            <person name="Larimer J."/>
            <person name="McCowan C."/>
            <person name="Murphy C."/>
            <person name="Pearson M."/>
            <person name="Poon T.W."/>
            <person name="Priest M."/>
            <person name="Roberts A."/>
            <person name="Saif S."/>
            <person name="Shea T."/>
            <person name="Sisk P."/>
            <person name="Sykes S."/>
            <person name="Wortman J."/>
            <person name="Nusbaum C."/>
            <person name="Birren B."/>
        </authorList>
    </citation>
    <scope>NUCLEOTIDE SEQUENCE [LARGE SCALE GENOMIC DNA]</scope>
    <source>
        <strain evidence="12">Epiroticus2</strain>
    </source>
</reference>
<evidence type="ECO:0000313" key="12">
    <source>
        <dbReference type="Proteomes" id="UP000075885"/>
    </source>
</evidence>
<sequence length="190" mass="21328">MAEKNVFVYWSNFAEHTSKAFLAFRHETALHDVTLYCEGHFITAHKLLLANCSGYFKRLFLENPNPYHLIRLENFQYKNIMQMIDFMYEGMIMVAEGEVAAFQELAAQLEVPFLHQMVRTGSLNTGEVNGVGTSESLAIVSAESYFSPIELALAMAQISNKEDVIEVASEDKASDQATNSRSKPTANSMN</sequence>
<dbReference type="Proteomes" id="UP000075885">
    <property type="component" value="Unassembled WGS sequence"/>
</dbReference>
<accession>A0A182PAT4</accession>
<keyword evidence="7" id="KW-0539">Nucleus</keyword>
<dbReference type="VEuPathDB" id="VectorBase:AEPI004039"/>
<dbReference type="GO" id="GO:0008406">
    <property type="term" value="P:gonad development"/>
    <property type="evidence" value="ECO:0007669"/>
    <property type="project" value="UniProtKB-ARBA"/>
</dbReference>
<dbReference type="GO" id="GO:0006357">
    <property type="term" value="P:regulation of transcription by RNA polymerase II"/>
    <property type="evidence" value="ECO:0007669"/>
    <property type="project" value="TreeGrafter"/>
</dbReference>
<evidence type="ECO:0000256" key="7">
    <source>
        <dbReference type="ARBA" id="ARBA00023242"/>
    </source>
</evidence>
<dbReference type="InterPro" id="IPR011333">
    <property type="entry name" value="SKP1/BTB/POZ_sf"/>
</dbReference>
<keyword evidence="3" id="KW-0221">Differentiation</keyword>
<keyword evidence="6" id="KW-0804">Transcription</keyword>
<evidence type="ECO:0000256" key="3">
    <source>
        <dbReference type="ARBA" id="ARBA00022782"/>
    </source>
</evidence>
<dbReference type="PANTHER" id="PTHR23110:SF111">
    <property type="entry name" value="LONGITUDINALS LACKING PROTEIN, ISOFORMS F_I_K_T"/>
    <property type="match status" value="1"/>
</dbReference>
<dbReference type="PROSITE" id="PS50097">
    <property type="entry name" value="BTB"/>
    <property type="match status" value="1"/>
</dbReference>
<evidence type="ECO:0000256" key="1">
    <source>
        <dbReference type="ARBA" id="ARBA00004123"/>
    </source>
</evidence>
<evidence type="ECO:0000256" key="6">
    <source>
        <dbReference type="ARBA" id="ARBA00023163"/>
    </source>
</evidence>
<dbReference type="PANTHER" id="PTHR23110">
    <property type="entry name" value="BTB DOMAIN TRANSCRIPTION FACTOR"/>
    <property type="match status" value="1"/>
</dbReference>
<dbReference type="GO" id="GO:0016199">
    <property type="term" value="P:axon midline choice point recognition"/>
    <property type="evidence" value="ECO:0007669"/>
    <property type="project" value="UniProtKB-ARBA"/>
</dbReference>
<protein>
    <recommendedName>
        <fullName evidence="10">BTB domain-containing protein</fullName>
    </recommendedName>
</protein>
<dbReference type="GO" id="GO:0048813">
    <property type="term" value="P:dendrite morphogenesis"/>
    <property type="evidence" value="ECO:0007669"/>
    <property type="project" value="UniProtKB-ARBA"/>
</dbReference>
<dbReference type="GO" id="GO:0005634">
    <property type="term" value="C:nucleus"/>
    <property type="evidence" value="ECO:0007669"/>
    <property type="project" value="UniProtKB-SubCell"/>
</dbReference>
<dbReference type="Gene3D" id="3.30.710.10">
    <property type="entry name" value="Potassium Channel Kv1.1, Chain A"/>
    <property type="match status" value="1"/>
</dbReference>
<evidence type="ECO:0000256" key="9">
    <source>
        <dbReference type="SAM" id="MobiDB-lite"/>
    </source>
</evidence>
<evidence type="ECO:0000313" key="11">
    <source>
        <dbReference type="EnsemblMetazoa" id="AEPI004039-PA"/>
    </source>
</evidence>
<keyword evidence="5" id="KW-0805">Transcription regulation</keyword>
<dbReference type="EnsemblMetazoa" id="AEPI004039-RA">
    <property type="protein sequence ID" value="AEPI004039-PA"/>
    <property type="gene ID" value="AEPI004039"/>
</dbReference>
<organism evidence="11 12">
    <name type="scientific">Anopheles epiroticus</name>
    <dbReference type="NCBI Taxonomy" id="199890"/>
    <lineage>
        <taxon>Eukaryota</taxon>
        <taxon>Metazoa</taxon>
        <taxon>Ecdysozoa</taxon>
        <taxon>Arthropoda</taxon>
        <taxon>Hexapoda</taxon>
        <taxon>Insecta</taxon>
        <taxon>Pterygota</taxon>
        <taxon>Neoptera</taxon>
        <taxon>Endopterygota</taxon>
        <taxon>Diptera</taxon>
        <taxon>Nematocera</taxon>
        <taxon>Culicoidea</taxon>
        <taxon>Culicidae</taxon>
        <taxon>Anophelinae</taxon>
        <taxon>Anopheles</taxon>
    </lineage>
</organism>
<comment type="subcellular location">
    <subcellularLocation>
        <location evidence="1">Nucleus</location>
    </subcellularLocation>
</comment>
<keyword evidence="2" id="KW-0217">Developmental protein</keyword>
<reference evidence="11" key="2">
    <citation type="submission" date="2020-05" db="UniProtKB">
        <authorList>
            <consortium name="EnsemblMetazoa"/>
        </authorList>
    </citation>
    <scope>IDENTIFICATION</scope>
    <source>
        <strain evidence="11">Epiroticus2</strain>
    </source>
</reference>
<keyword evidence="4" id="KW-0524">Neurogenesis</keyword>
<name>A0A182PAT4_9DIPT</name>
<comment type="function">
    <text evidence="8">Putative transcription factor required for axon growth and guidance in the central and peripheral nervous systems. Repels CNS axons away from the midline by promoting the expression of the midline repellent sli and its receptor robo.</text>
</comment>
<feature type="compositionally biased region" description="Polar residues" evidence="9">
    <location>
        <begin position="175"/>
        <end position="190"/>
    </location>
</feature>